<name>L0KAE2_HALHC</name>
<dbReference type="EMBL" id="CP003359">
    <property type="protein sequence ID" value="AGB41314.1"/>
    <property type="molecule type" value="Genomic_DNA"/>
</dbReference>
<reference evidence="3" key="1">
    <citation type="submission" date="2012-02" db="EMBL/GenBank/DDBJ databases">
        <title>The complete genome of Halobacteroides halobius DSM 5150.</title>
        <authorList>
            <person name="Lucas S."/>
            <person name="Copeland A."/>
            <person name="Lapidus A."/>
            <person name="Glavina del Rio T."/>
            <person name="Dalin E."/>
            <person name="Tice H."/>
            <person name="Bruce D."/>
            <person name="Goodwin L."/>
            <person name="Pitluck S."/>
            <person name="Peters L."/>
            <person name="Mikhailova N."/>
            <person name="Gu W."/>
            <person name="Kyrpides N."/>
            <person name="Mavromatis K."/>
            <person name="Ivanova N."/>
            <person name="Brettin T."/>
            <person name="Detter J.C."/>
            <person name="Han C."/>
            <person name="Larimer F."/>
            <person name="Land M."/>
            <person name="Hauser L."/>
            <person name="Markowitz V."/>
            <person name="Cheng J.-F."/>
            <person name="Hugenholtz P."/>
            <person name="Woyke T."/>
            <person name="Wu D."/>
            <person name="Tindall B."/>
            <person name="Pomrenke H."/>
            <person name="Brambilla E."/>
            <person name="Klenk H.-P."/>
            <person name="Eisen J.A."/>
        </authorList>
    </citation>
    <scope>NUCLEOTIDE SEQUENCE [LARGE SCALE GENOMIC DNA]</scope>
    <source>
        <strain evidence="3">ATCC 35273 / DSM 5150 / MD-1</strain>
    </source>
</reference>
<dbReference type="HOGENOM" id="CLU_2382119_0_0_9"/>
<keyword evidence="1" id="KW-0812">Transmembrane</keyword>
<feature type="transmembrane region" description="Helical" evidence="1">
    <location>
        <begin position="12"/>
        <end position="37"/>
    </location>
</feature>
<organism evidence="2 3">
    <name type="scientific">Halobacteroides halobius (strain ATCC 35273 / DSM 5150 / MD-1)</name>
    <dbReference type="NCBI Taxonomy" id="748449"/>
    <lineage>
        <taxon>Bacteria</taxon>
        <taxon>Bacillati</taxon>
        <taxon>Bacillota</taxon>
        <taxon>Clostridia</taxon>
        <taxon>Halanaerobiales</taxon>
        <taxon>Halobacteroidaceae</taxon>
        <taxon>Halobacteroides</taxon>
    </lineage>
</organism>
<evidence type="ECO:0000313" key="2">
    <source>
        <dbReference type="EMBL" id="AGB41314.1"/>
    </source>
</evidence>
<dbReference type="AlphaFoldDB" id="L0KAE2"/>
<evidence type="ECO:0000256" key="1">
    <source>
        <dbReference type="SAM" id="Phobius"/>
    </source>
</evidence>
<dbReference type="Proteomes" id="UP000010880">
    <property type="component" value="Chromosome"/>
</dbReference>
<dbReference type="STRING" id="748449.Halha_1369"/>
<feature type="transmembrane region" description="Helical" evidence="1">
    <location>
        <begin position="57"/>
        <end position="82"/>
    </location>
</feature>
<gene>
    <name evidence="2" type="ordered locus">Halha_1369</name>
</gene>
<proteinExistence type="predicted"/>
<dbReference type="KEGG" id="hhl:Halha_1369"/>
<sequence>MIIISDYKTLRVISLAFKILAVFAFLFTMFITFVNLVQAPAMGLKSHPNPLFALFNTLFPILFGIFQSVFLYGCGEVILLMIDINSNLEEIKQK</sequence>
<protein>
    <submittedName>
        <fullName evidence="2">Uncharacterized protein</fullName>
    </submittedName>
</protein>
<keyword evidence="3" id="KW-1185">Reference proteome</keyword>
<accession>L0KAE2</accession>
<evidence type="ECO:0000313" key="3">
    <source>
        <dbReference type="Proteomes" id="UP000010880"/>
    </source>
</evidence>
<keyword evidence="1" id="KW-1133">Transmembrane helix</keyword>
<keyword evidence="1" id="KW-0472">Membrane</keyword>